<comment type="similarity">
    <text evidence="8">Belongs to the MntP (TC 9.B.29) family.</text>
</comment>
<keyword evidence="1 8" id="KW-0813">Transport</keyword>
<evidence type="ECO:0000256" key="2">
    <source>
        <dbReference type="ARBA" id="ARBA00022475"/>
    </source>
</evidence>
<keyword evidence="5 8" id="KW-0406">Ion transport</keyword>
<feature type="transmembrane region" description="Helical" evidence="8">
    <location>
        <begin position="129"/>
        <end position="151"/>
    </location>
</feature>
<proteinExistence type="inferred from homology"/>
<keyword evidence="6 8" id="KW-0472">Membrane</keyword>
<dbReference type="AlphaFoldDB" id="A0A0L6VZ12"/>
<dbReference type="PANTHER" id="PTHR35529">
    <property type="entry name" value="MANGANESE EFFLUX PUMP MNTP-RELATED"/>
    <property type="match status" value="1"/>
</dbReference>
<evidence type="ECO:0000313" key="10">
    <source>
        <dbReference type="Proteomes" id="UP000037175"/>
    </source>
</evidence>
<dbReference type="RefSeq" id="WP_052218988.1">
    <property type="nucleotide sequence ID" value="NZ_LGTE01000032.1"/>
</dbReference>
<reference evidence="10" key="1">
    <citation type="submission" date="2015-07" db="EMBL/GenBank/DDBJ databases">
        <title>Complete Genome of Thermincola ferriacetica strain Z-0001T.</title>
        <authorList>
            <person name="Lusk B."/>
            <person name="Badalamenti J.P."/>
            <person name="Parameswaran P."/>
            <person name="Bond D.R."/>
            <person name="Torres C.I."/>
        </authorList>
    </citation>
    <scope>NUCLEOTIDE SEQUENCE [LARGE SCALE GENOMIC DNA]</scope>
    <source>
        <strain evidence="10">Z-0001</strain>
    </source>
</reference>
<feature type="transmembrane region" description="Helical" evidence="8">
    <location>
        <begin position="98"/>
        <end position="117"/>
    </location>
</feature>
<evidence type="ECO:0000256" key="5">
    <source>
        <dbReference type="ARBA" id="ARBA00023065"/>
    </source>
</evidence>
<dbReference type="EMBL" id="LGTE01000032">
    <property type="protein sequence ID" value="KNZ68398.1"/>
    <property type="molecule type" value="Genomic_DNA"/>
</dbReference>
<dbReference type="Proteomes" id="UP000037175">
    <property type="component" value="Unassembled WGS sequence"/>
</dbReference>
<gene>
    <name evidence="8" type="primary">mntP</name>
    <name evidence="9" type="ORF">Tfer_3036</name>
</gene>
<feature type="transmembrane region" description="Helical" evidence="8">
    <location>
        <begin position="163"/>
        <end position="179"/>
    </location>
</feature>
<evidence type="ECO:0000256" key="1">
    <source>
        <dbReference type="ARBA" id="ARBA00022448"/>
    </source>
</evidence>
<keyword evidence="3 8" id="KW-0812">Transmembrane</keyword>
<accession>A0A0L6VZ12</accession>
<dbReference type="PANTHER" id="PTHR35529:SF1">
    <property type="entry name" value="MANGANESE EFFLUX PUMP MNTP-RELATED"/>
    <property type="match status" value="1"/>
</dbReference>
<evidence type="ECO:0000256" key="3">
    <source>
        <dbReference type="ARBA" id="ARBA00022692"/>
    </source>
</evidence>
<evidence type="ECO:0000313" key="9">
    <source>
        <dbReference type="EMBL" id="KNZ68398.1"/>
    </source>
</evidence>
<feature type="transmembrane region" description="Helical" evidence="8">
    <location>
        <begin position="67"/>
        <end position="86"/>
    </location>
</feature>
<evidence type="ECO:0000256" key="8">
    <source>
        <dbReference type="HAMAP-Rule" id="MF_01521"/>
    </source>
</evidence>
<keyword evidence="7 8" id="KW-0464">Manganese</keyword>
<evidence type="ECO:0000256" key="6">
    <source>
        <dbReference type="ARBA" id="ARBA00023136"/>
    </source>
</evidence>
<sequence length="180" mass="18293">MDFVTVLLIAAALGADAFSLSVGLGMGGITRRQILVMSTAVLLFHIAMPLAGVYAGELFGAFAGRTASIAGALVLLYLGIKMLYGALKNDEPEGPNILLTNTAGIVFLSGSVSLDALSVGFSLGTQNLALGQAVLIMGPVAGLMTMAGFLLGQQVGGWIGEKAVILGGAILIFIGIKLLL</sequence>
<keyword evidence="4 8" id="KW-1133">Transmembrane helix</keyword>
<keyword evidence="10" id="KW-1185">Reference proteome</keyword>
<dbReference type="HAMAP" id="MF_01521">
    <property type="entry name" value="MntP_pump"/>
    <property type="match status" value="1"/>
</dbReference>
<keyword evidence="2 8" id="KW-1003">Cell membrane</keyword>
<feature type="transmembrane region" description="Helical" evidence="8">
    <location>
        <begin position="33"/>
        <end position="55"/>
    </location>
</feature>
<evidence type="ECO:0000256" key="4">
    <source>
        <dbReference type="ARBA" id="ARBA00022989"/>
    </source>
</evidence>
<comment type="subcellular location">
    <subcellularLocation>
        <location evidence="8">Cell membrane</location>
        <topology evidence="8">Multi-pass membrane protein</topology>
    </subcellularLocation>
</comment>
<comment type="caution">
    <text evidence="9">The sequence shown here is derived from an EMBL/GenBank/DDBJ whole genome shotgun (WGS) entry which is preliminary data.</text>
</comment>
<dbReference type="GO" id="GO:0005886">
    <property type="term" value="C:plasma membrane"/>
    <property type="evidence" value="ECO:0007669"/>
    <property type="project" value="UniProtKB-SubCell"/>
</dbReference>
<organism evidence="9 10">
    <name type="scientific">Thermincola ferriacetica</name>
    <dbReference type="NCBI Taxonomy" id="281456"/>
    <lineage>
        <taxon>Bacteria</taxon>
        <taxon>Bacillati</taxon>
        <taxon>Bacillota</taxon>
        <taxon>Clostridia</taxon>
        <taxon>Eubacteriales</taxon>
        <taxon>Thermincolaceae</taxon>
        <taxon>Thermincola</taxon>
    </lineage>
</organism>
<dbReference type="InterPro" id="IPR003810">
    <property type="entry name" value="Mntp/YtaF"/>
</dbReference>
<dbReference type="GO" id="GO:0005384">
    <property type="term" value="F:manganese ion transmembrane transporter activity"/>
    <property type="evidence" value="ECO:0007669"/>
    <property type="project" value="UniProtKB-UniRule"/>
</dbReference>
<protein>
    <recommendedName>
        <fullName evidence="8">Putative manganese efflux pump MntP</fullName>
    </recommendedName>
</protein>
<dbReference type="PATRIC" id="fig|281456.6.peg.3178"/>
<dbReference type="Pfam" id="PF02659">
    <property type="entry name" value="Mntp"/>
    <property type="match status" value="1"/>
</dbReference>
<dbReference type="InterPro" id="IPR022929">
    <property type="entry name" value="Put_MntP"/>
</dbReference>
<evidence type="ECO:0000256" key="7">
    <source>
        <dbReference type="ARBA" id="ARBA00023211"/>
    </source>
</evidence>
<name>A0A0L6VZ12_9FIRM</name>
<comment type="function">
    <text evidence="8">Probably functions as a manganese efflux pump.</text>
</comment>